<keyword evidence="5" id="KW-1185">Reference proteome</keyword>
<feature type="compositionally biased region" description="Polar residues" evidence="2">
    <location>
        <begin position="2088"/>
        <end position="2108"/>
    </location>
</feature>
<feature type="compositionally biased region" description="Basic and acidic residues" evidence="2">
    <location>
        <begin position="1220"/>
        <end position="1233"/>
    </location>
</feature>
<feature type="compositionally biased region" description="Polar residues" evidence="2">
    <location>
        <begin position="418"/>
        <end position="435"/>
    </location>
</feature>
<feature type="compositionally biased region" description="Basic and acidic residues" evidence="2">
    <location>
        <begin position="1688"/>
        <end position="1709"/>
    </location>
</feature>
<feature type="compositionally biased region" description="Basic and acidic residues" evidence="2">
    <location>
        <begin position="1157"/>
        <end position="1185"/>
    </location>
</feature>
<gene>
    <name evidence="4" type="ORF">CCH79_00007382</name>
</gene>
<feature type="compositionally biased region" description="Low complexity" evidence="2">
    <location>
        <begin position="1581"/>
        <end position="1598"/>
    </location>
</feature>
<feature type="compositionally biased region" description="Polar residues" evidence="2">
    <location>
        <begin position="1711"/>
        <end position="1721"/>
    </location>
</feature>
<feature type="region of interest" description="Disordered" evidence="2">
    <location>
        <begin position="47"/>
        <end position="494"/>
    </location>
</feature>
<feature type="compositionally biased region" description="Polar residues" evidence="2">
    <location>
        <begin position="1732"/>
        <end position="1743"/>
    </location>
</feature>
<keyword evidence="1" id="KW-0597">Phosphoprotein</keyword>
<proteinExistence type="predicted"/>
<comment type="caution">
    <text evidence="4">The sequence shown here is derived from an EMBL/GenBank/DDBJ whole genome shotgun (WGS) entry which is preliminary data.</text>
</comment>
<dbReference type="GO" id="GO:0030154">
    <property type="term" value="P:cell differentiation"/>
    <property type="evidence" value="ECO:0007669"/>
    <property type="project" value="TreeGrafter"/>
</dbReference>
<organism evidence="4 5">
    <name type="scientific">Gambusia affinis</name>
    <name type="common">Western mosquitofish</name>
    <name type="synonym">Heterandria affinis</name>
    <dbReference type="NCBI Taxonomy" id="33528"/>
    <lineage>
        <taxon>Eukaryota</taxon>
        <taxon>Metazoa</taxon>
        <taxon>Chordata</taxon>
        <taxon>Craniata</taxon>
        <taxon>Vertebrata</taxon>
        <taxon>Euteleostomi</taxon>
        <taxon>Actinopterygii</taxon>
        <taxon>Neopterygii</taxon>
        <taxon>Teleostei</taxon>
        <taxon>Neoteleostei</taxon>
        <taxon>Acanthomorphata</taxon>
        <taxon>Ovalentaria</taxon>
        <taxon>Atherinomorphae</taxon>
        <taxon>Cyprinodontiformes</taxon>
        <taxon>Poeciliidae</taxon>
        <taxon>Poeciliinae</taxon>
        <taxon>Gambusia</taxon>
    </lineage>
</organism>
<feature type="region of interest" description="Disordered" evidence="2">
    <location>
        <begin position="2529"/>
        <end position="2597"/>
    </location>
</feature>
<feature type="compositionally biased region" description="Basic and acidic residues" evidence="2">
    <location>
        <begin position="2015"/>
        <end position="2043"/>
    </location>
</feature>
<feature type="compositionally biased region" description="Polar residues" evidence="2">
    <location>
        <begin position="2404"/>
        <end position="2414"/>
    </location>
</feature>
<feature type="region of interest" description="Disordered" evidence="2">
    <location>
        <begin position="2190"/>
        <end position="2214"/>
    </location>
</feature>
<feature type="region of interest" description="Disordered" evidence="2">
    <location>
        <begin position="2628"/>
        <end position="2666"/>
    </location>
</feature>
<feature type="compositionally biased region" description="Low complexity" evidence="2">
    <location>
        <begin position="2275"/>
        <end position="2284"/>
    </location>
</feature>
<dbReference type="InterPro" id="IPR033184">
    <property type="entry name" value="PRRC2"/>
</dbReference>
<accession>A0A315VBT8</accession>
<reference evidence="4 5" key="1">
    <citation type="journal article" date="2018" name="G3 (Bethesda)">
        <title>A High-Quality Reference Genome for the Invasive Mosquitofish Gambusia affinis Using a Chicago Library.</title>
        <authorList>
            <person name="Hoffberg S.L."/>
            <person name="Troendle N.J."/>
            <person name="Glenn T.C."/>
            <person name="Mahmud O."/>
            <person name="Louha S."/>
            <person name="Chalopin D."/>
            <person name="Bennetzen J.L."/>
            <person name="Mauricio R."/>
        </authorList>
    </citation>
    <scope>NUCLEOTIDE SEQUENCE [LARGE SCALE GENOMIC DNA]</scope>
    <source>
        <strain evidence="4">NE01/NJP1002.9</strain>
        <tissue evidence="4">Muscle</tissue>
    </source>
</reference>
<feature type="compositionally biased region" description="Basic and acidic residues" evidence="2">
    <location>
        <begin position="2770"/>
        <end position="2780"/>
    </location>
</feature>
<feature type="region of interest" description="Disordered" evidence="2">
    <location>
        <begin position="678"/>
        <end position="742"/>
    </location>
</feature>
<feature type="compositionally biased region" description="Basic and acidic residues" evidence="2">
    <location>
        <begin position="229"/>
        <end position="240"/>
    </location>
</feature>
<feature type="compositionally biased region" description="Polar residues" evidence="2">
    <location>
        <begin position="972"/>
        <end position="984"/>
    </location>
</feature>
<feature type="compositionally biased region" description="Low complexity" evidence="2">
    <location>
        <begin position="1523"/>
        <end position="1534"/>
    </location>
</feature>
<feature type="compositionally biased region" description="Low complexity" evidence="2">
    <location>
        <begin position="2638"/>
        <end position="2663"/>
    </location>
</feature>
<sequence length="2859" mass="307730">MSEKSGQSTKAKDGKTKYATLSLFNTYKGKSLETQKTAVAARHGLQSLGKVAVSRRMPPPANLPSLKAENKGNDPNVNIVPKDGSGWASRTEAGEERQQETPPPQNKPAPLQSQELSTGVSRSWANNKQPQLDGSPRVSTQFHQEFPSLQAAGEAEKGDDQDEEPYGPGPSLRPQNVGSWREGGGRNLNSASSPPEMDAKPQEEGSTSLGTSTPPAEAEEPGRNAAGDAQREKRDARERFPPTAASQPKLNGGQQPPAGVPTHFDPAFRSMMPPYMFHAYPQLSFAPGQGNFRYPVPQDGGKGPRAARPQQPPPQSWLQDPDRPSIISATELKELDNLDTDADEGWAGAQMEVDYTEKLNFSDDEENQAAKDKGENWEWMRARTSDNQEGWKEGPEDRGGAKTSWADNVDPRAPSPGSVGQYNKSAASQDYQSGARSVGSGAPRGNKPQAAVAPGADEDSDAWRQKRKKQSEVSEAVERARRRREEEERRMEEQRLAACAEKLKRLNEKHRQANEGKAAVGDQTTNEEAGAAGEEVLSASAPASSPVPAVPVPQPELPVVQAERERMEQVETNAEEEPELVRQASPPIQRPVAVAPDPPGNGETSLAEVGPLVPENQTDRAAAPIRDYFNMEDNRVDEPHLSLSHMEPAGGDEVSIAPPQLEGEAAAAMRPSVISGYSKQFQKSLPPRFLRQQEQMKQQQWQQQQQQSGGTVSPSGGSSVAAAQQQHRSMYQPMGPHHQHLPSMGFDPRWLMMQPYMDPRMMSGRPPMDIPANIHPGRMPQKQIVRREPGDNSSSSSDSFDHLSRPVRDHGFPSDSRMVWGSDPYPQSEPLPSVTPPKGREDDKEQRMDSGLDLDRALPAIYAQDHGAVDSLKNNFFRDSDSLSAFTQGPEDVPGPLERAPVSSAFDADERGLPSGEEVEALGHAMLQRSVSQGSSHSNKLDEPRFDGLPLATKSLELQDAGDKASDKPQSELYSQAALTSNRATPPADALHKPEKLPLPAPSKQKAELRWGGRSGSGRRDGSGGERPVRRSGPIKKPVLRDMKEEREQREEREKRHERGDRGDKSERSKKDQSAKAPSAAAVVSESSRAQGDGKREPAEADEAPASHHRARDSQPSSGVPTSSSQEEKADKLPSNDKQPEPKLPSRKESLLPARAYRREERERERERDRNRERDKEADKEREWPIDSSFKGRGRGEYYSRGRSYRGTYSGRSRGSRGRSRPEYPYREPRLRSDLPSAGGAAAFRNREESETRSESSDFEVIPKRRRRRGSDTDSESEGGRESASDTGPSDREPSTKPSRPLRRDLPGDGRSGPHKLSFEPPHIGEKGGMRGDDDSRPKPGFLPKGEPSRRGRGGLYSRRGGTRERGGPRSAPLRRPGPRDSSSQWPSKPMETFRLEDAESTTRYNNPPTDRRPPKLEGKKFGEVAPQGSRERPRRSRPARPPRQDKPPRFRRLKEREAGVLGTGDPATSPSATLASVPSSTTQSSAPAPASLSPTMSRAPGTPLTVPAEVAATTSAHDQKSPAEASRPEASSPTITAVGSKSPDLSNQNSSDQANEEWETASESSDFNERREREERKGALEAANEATTASAPAPTLSQGTLTPNKSPPDGGVTPKREGSQAAKRSFSSQRPTERQNRRGNSGAKPGRSYAGGKGERRGGGKAGRKGPPAQQNSEASAPTSGGTSQRPAKEQPARRKDEAKQTAKKPKENALSQFDLNNYASVVIIDDHPEVTTTEDPQSSANDDGFTEVVSRKQQKRLQDEEKRKKEEQTSQNWGKKGEKSRGSGGKLPPRFAKKQSTQQQQQQHHPQQPSQQQAAQPQPPAASAASAQQQPAASAAQHPHHAPSQPAASPQTLDGPPAPLPSISTATVEFASKSLPPAPAQPHSALGTELWENKAAGSTVLTDVKKLGPISPPQPPSVSAWNKPLTSFTGTVSSEGGKPGTDCSVELGIDSIQFGAPSSAGSTDSDGGPALLETVSESKLPAPKEQRQKQPRTGPIKTQKVALSFQLPEMEPVEPKEYKPGPIGKERSLKNRKAKDARGAEAEGMEGGVTGGGVSRATDSSPPTSDTTVPELGGDIEGMITVPSAEYTSNSKESVTDYTAPSSSLADSVPTGGNKMEESLVANVALPHSLPLPRRETLQQSSSLSTVSPATVDLTLKVRESFWPQPGNDLLSIEISRTRFAVPPQMESARKAWENSPSLEKSSPVTSSSSPITSCASSYSSFSSASMPQIPVASVTPSTSLSAAASGTYTTSSLSTKTTSASDPPNICKVKPQQLQGGSLSSSTSCSSSSSFSQLGCVPPLLPQQQQTPQVYVSQAAAGERNCSCSNAVCCISGASSDQVIACSGSAAQIPAFYMDTSHLFSNPHPRLAAPSLAQQQGFQPGLSQPTAVQQIPIPIYAPLQGQPQHQHTHQAQLGLGTGPPVSQPQDLFSSSLQPYRSQQAFMQGNLSQPSMMVSGPSLHSYPGVQAPELGKPQSSLAYQQHSSAQHIPILFEPQLNQASGMGGSQLIDTHLLQARQGMNQHSNMYSGQVQQHGQSSYYSNTQSPSSAMQQVTVPLPGSQLSLPNFGSGGGQPLLALPPTPPQPQPPNINRQPPISQPYRGIMGPNHNMMQPPTSKMDMDLKLFGSGMDVKPGTPPVSGRSTTPTSSPYRASSTSPSSQSSKMNSMLYQKQFPPSSAGMRMTQHFPGQFNPQILSQPSIVSPLVRPPHANSFGGGVQRSPMGPPIPPNVSGGLMPHPRPQHPQHSQHPPRGPPGSSLPPRGTQAALKAEQDLKAKQRAEVLQSTHKFFSEQQQQQLKAPPVSKPRLDQGGKAPLDPAASNHQAGGERPDADKPPVSTAKPIRTGPIKPQAIKPEEGK</sequence>
<feature type="compositionally biased region" description="Basic and acidic residues" evidence="2">
    <location>
        <begin position="799"/>
        <end position="812"/>
    </location>
</feature>
<feature type="compositionally biased region" description="Low complexity" evidence="2">
    <location>
        <begin position="1114"/>
        <end position="1125"/>
    </location>
</feature>
<feature type="compositionally biased region" description="Polar residues" evidence="2">
    <location>
        <begin position="204"/>
        <end position="214"/>
    </location>
</feature>
<dbReference type="Pfam" id="PF07001">
    <property type="entry name" value="BAT2_N"/>
    <property type="match status" value="1"/>
</dbReference>
<feature type="region of interest" description="Disordered" evidence="2">
    <location>
        <begin position="928"/>
        <end position="1893"/>
    </location>
</feature>
<feature type="compositionally biased region" description="Low complexity" evidence="2">
    <location>
        <begin position="1476"/>
        <end position="1498"/>
    </location>
</feature>
<evidence type="ECO:0000313" key="4">
    <source>
        <dbReference type="EMBL" id="PWA20860.1"/>
    </source>
</evidence>
<dbReference type="PANTHER" id="PTHR14038:SF6">
    <property type="entry name" value="PROTEIN PRRC2C"/>
    <property type="match status" value="1"/>
</dbReference>
<feature type="compositionally biased region" description="Basic and acidic residues" evidence="2">
    <location>
        <begin position="1323"/>
        <end position="1338"/>
    </location>
</feature>
<feature type="region of interest" description="Disordered" evidence="2">
    <location>
        <begin position="1908"/>
        <end position="2118"/>
    </location>
</feature>
<feature type="compositionally biased region" description="Gly residues" evidence="2">
    <location>
        <begin position="2047"/>
        <end position="2056"/>
    </location>
</feature>
<feature type="compositionally biased region" description="Basic and acidic residues" evidence="2">
    <location>
        <begin position="1126"/>
        <end position="1150"/>
    </location>
</feature>
<feature type="compositionally biased region" description="Polar residues" evidence="2">
    <location>
        <begin position="2783"/>
        <end position="2798"/>
    </location>
</feature>
<feature type="compositionally biased region" description="Basic and acidic residues" evidence="2">
    <location>
        <begin position="1568"/>
        <end position="1580"/>
    </location>
</feature>
<feature type="compositionally biased region" description="Basic and acidic residues" evidence="2">
    <location>
        <begin position="368"/>
        <end position="400"/>
    </location>
</feature>
<feature type="compositionally biased region" description="Basic and acidic residues" evidence="2">
    <location>
        <begin position="1039"/>
        <end position="1074"/>
    </location>
</feature>
<feature type="compositionally biased region" description="Low complexity" evidence="2">
    <location>
        <begin position="527"/>
        <end position="547"/>
    </location>
</feature>
<feature type="compositionally biased region" description="Low complexity" evidence="2">
    <location>
        <begin position="1075"/>
        <end position="1090"/>
    </location>
</feature>
<feature type="compositionally biased region" description="Low complexity" evidence="2">
    <location>
        <begin position="692"/>
        <end position="726"/>
    </location>
</feature>
<feature type="compositionally biased region" description="Basic and acidic residues" evidence="2">
    <location>
        <begin position="1278"/>
        <end position="1295"/>
    </location>
</feature>
<feature type="compositionally biased region" description="Basic and acidic residues" evidence="2">
    <location>
        <begin position="470"/>
        <end position="494"/>
    </location>
</feature>
<feature type="compositionally biased region" description="Polar residues" evidence="2">
    <location>
        <begin position="1671"/>
        <end position="1687"/>
    </location>
</feature>
<feature type="compositionally biased region" description="Low complexity" evidence="2">
    <location>
        <begin position="2537"/>
        <end position="2549"/>
    </location>
</feature>
<feature type="compositionally biased region" description="Polar residues" evidence="2">
    <location>
        <begin position="1535"/>
        <end position="1554"/>
    </location>
</feature>
<feature type="compositionally biased region" description="Basic and acidic residues" evidence="2">
    <location>
        <begin position="1758"/>
        <end position="1770"/>
    </location>
</feature>
<feature type="compositionally biased region" description="Basic and acidic residues" evidence="2">
    <location>
        <begin position="1245"/>
        <end position="1256"/>
    </location>
</feature>
<feature type="compositionally biased region" description="Basic and acidic residues" evidence="2">
    <location>
        <begin position="1018"/>
        <end position="1029"/>
    </location>
</feature>
<feature type="compositionally biased region" description="Pro residues" evidence="2">
    <location>
        <begin position="2578"/>
        <end position="2589"/>
    </location>
</feature>
<feature type="compositionally biased region" description="Polar residues" evidence="2">
    <location>
        <begin position="244"/>
        <end position="254"/>
    </location>
</feature>
<feature type="region of interest" description="Disordered" evidence="2">
    <location>
        <begin position="2703"/>
        <end position="2859"/>
    </location>
</feature>
<feature type="compositionally biased region" description="Low complexity" evidence="2">
    <location>
        <begin position="2254"/>
        <end position="2264"/>
    </location>
</feature>
<protein>
    <recommendedName>
        <fullName evidence="3">BAT2 N-terminal domain-containing protein</fullName>
    </recommendedName>
</protein>
<feature type="compositionally biased region" description="Low complexity" evidence="2">
    <location>
        <begin position="1800"/>
        <end position="1853"/>
    </location>
</feature>
<dbReference type="STRING" id="33528.ENSGAFP00000009973"/>
<feature type="compositionally biased region" description="Polar residues" evidence="2">
    <location>
        <begin position="111"/>
        <end position="143"/>
    </location>
</feature>
<feature type="compositionally biased region" description="Polar residues" evidence="2">
    <location>
        <begin position="929"/>
        <end position="938"/>
    </location>
</feature>
<feature type="compositionally biased region" description="Low complexity" evidence="2">
    <location>
        <begin position="1201"/>
        <end position="1213"/>
    </location>
</feature>
<feature type="compositionally biased region" description="Basic and acidic residues" evidence="2">
    <location>
        <begin position="1443"/>
        <end position="1459"/>
    </location>
</feature>
<dbReference type="InterPro" id="IPR009738">
    <property type="entry name" value="BAT2_N"/>
</dbReference>
<evidence type="ECO:0000256" key="1">
    <source>
        <dbReference type="ARBA" id="ARBA00022553"/>
    </source>
</evidence>
<evidence type="ECO:0000313" key="5">
    <source>
        <dbReference type="Proteomes" id="UP000250572"/>
    </source>
</evidence>
<dbReference type="Proteomes" id="UP000250572">
    <property type="component" value="Unassembled WGS sequence"/>
</dbReference>
<dbReference type="EMBL" id="NHOQ01001926">
    <property type="protein sequence ID" value="PWA20860.1"/>
    <property type="molecule type" value="Genomic_DNA"/>
</dbReference>
<evidence type="ECO:0000259" key="3">
    <source>
        <dbReference type="Pfam" id="PF07001"/>
    </source>
</evidence>
<name>A0A315VBT8_GAMAF</name>
<feature type="compositionally biased region" description="Polar residues" evidence="2">
    <location>
        <begin position="2550"/>
        <end position="2567"/>
    </location>
</feature>
<evidence type="ECO:0000256" key="2">
    <source>
        <dbReference type="SAM" id="MobiDB-lite"/>
    </source>
</evidence>
<dbReference type="PANTHER" id="PTHR14038">
    <property type="entry name" value="BAT2 HLA-B-ASSOCIATED TRANSCRIPT 2"/>
    <property type="match status" value="1"/>
</dbReference>
<feature type="region of interest" description="Disordered" evidence="2">
    <location>
        <begin position="2403"/>
        <end position="2431"/>
    </location>
</feature>
<feature type="region of interest" description="Disordered" evidence="2">
    <location>
        <begin position="506"/>
        <end position="620"/>
    </location>
</feature>
<feature type="region of interest" description="Disordered" evidence="2">
    <location>
        <begin position="2254"/>
        <end position="2284"/>
    </location>
</feature>
<feature type="compositionally biased region" description="Basic and acidic residues" evidence="2">
    <location>
        <begin position="1410"/>
        <end position="1423"/>
    </location>
</feature>
<feature type="compositionally biased region" description="Low complexity" evidence="2">
    <location>
        <begin position="2198"/>
        <end position="2214"/>
    </location>
</feature>
<feature type="region of interest" description="Disordered" evidence="2">
    <location>
        <begin position="783"/>
        <end position="855"/>
    </location>
</feature>
<feature type="domain" description="BAT2 N-terminal" evidence="3">
    <location>
        <begin position="1"/>
        <end position="161"/>
    </location>
</feature>
<feature type="compositionally biased region" description="Low complexity" evidence="2">
    <location>
        <begin position="2060"/>
        <end position="2070"/>
    </location>
</feature>
<feature type="region of interest" description="Disordered" evidence="2">
    <location>
        <begin position="881"/>
        <end position="901"/>
    </location>
</feature>
<feature type="compositionally biased region" description="Basic and acidic residues" evidence="2">
    <location>
        <begin position="961"/>
        <end position="970"/>
    </location>
</feature>
<feature type="compositionally biased region" description="Polar residues" evidence="2">
    <location>
        <begin position="1919"/>
        <end position="1936"/>
    </location>
</feature>
<feature type="compositionally biased region" description="Basic and acidic residues" evidence="2">
    <location>
        <begin position="838"/>
        <end position="855"/>
    </location>
</feature>